<dbReference type="Pfam" id="PF01432">
    <property type="entry name" value="Peptidase_M3"/>
    <property type="match status" value="1"/>
</dbReference>
<dbReference type="CDD" id="cd06456">
    <property type="entry name" value="M3A_DCP"/>
    <property type="match status" value="1"/>
</dbReference>
<keyword evidence="7" id="KW-0482">Metalloprotease</keyword>
<dbReference type="Gene3D" id="1.10.1370.10">
    <property type="entry name" value="Neurolysin, domain 3"/>
    <property type="match status" value="1"/>
</dbReference>
<sequence>MNNPLLDLSGLPRFSLIKPDHVEPAIDQVLADCRAQVETLLAANTDYTWDNLIQPLEDIDERLSRVWSPVSHMNSVVNSDELRASYNACLGKLSNYGTEMGQHAGLFKAYQSIARGEEYHKLDRAQKKIIDNSIRDFRLSGIDLNEKQQARYKALMEELSTLTSKFEEHILDATREWSKVITNEADLAGLPDSTRAMAQQSAAQREQKGWLFTLEFPSYLGVMTYADDREFRKEMYTAFVTRASDQGPHAGKWDNTPLMEEILALRFEAAQLLGFENYAERSIATKMAVSTSQVMEFLSDLADRSLPIAKNDLDELRAFAKKQHGIAELEAWDVVYYGEKLRQYKYSISQEAIKPYFPEHRVIAGMFGVVEKLYGLNITESRRVETWHKDVRFFEIFDKDGHLRGQFYLDLYARQFKRGGAWMDECIVRKLTDNGGIQTPVAYLTCNFSPPIGDDPALFTHDEVLTLFHEFGHGLHHMLTKVNYPSVSGINGVAWDAVELPSQFMENWCWEHDALALISGHYQSGETLPDEMFDKMMAAKNFQSGMQMVRQLEFSIFDFRIHLEFDPKQGASIYAILDDVRQHVSVIKPPSFNRFPHSFSHIFSGGYSAGYYSYKWAEVLSSDAFSLFEEKGIFDRETGLNFLSMILEQGGSRDPMELFIDFRGREPQIDALLRHSGIIAA</sequence>
<dbReference type="SUPFAM" id="SSF55486">
    <property type="entry name" value="Metalloproteases ('zincins'), catalytic domain"/>
    <property type="match status" value="1"/>
</dbReference>
<evidence type="ECO:0000256" key="6">
    <source>
        <dbReference type="ARBA" id="ARBA00022833"/>
    </source>
</evidence>
<dbReference type="EMBL" id="UOFQ01000066">
    <property type="protein sequence ID" value="VAW87523.1"/>
    <property type="molecule type" value="Genomic_DNA"/>
</dbReference>
<evidence type="ECO:0000256" key="8">
    <source>
        <dbReference type="ARBA" id="ARBA00024603"/>
    </source>
</evidence>
<evidence type="ECO:0000256" key="5">
    <source>
        <dbReference type="ARBA" id="ARBA00022801"/>
    </source>
</evidence>
<dbReference type="InterPro" id="IPR045666">
    <property type="entry name" value="OpdA_N"/>
</dbReference>
<dbReference type="Gene3D" id="3.40.390.10">
    <property type="entry name" value="Collagenase (Catalytic Domain)"/>
    <property type="match status" value="1"/>
</dbReference>
<dbReference type="GO" id="GO:0004222">
    <property type="term" value="F:metalloendopeptidase activity"/>
    <property type="evidence" value="ECO:0007669"/>
    <property type="project" value="UniProtKB-EC"/>
</dbReference>
<evidence type="ECO:0000313" key="12">
    <source>
        <dbReference type="EMBL" id="VAW87523.1"/>
    </source>
</evidence>
<feature type="domain" description="Peptidase M3A/M3B catalytic" evidence="10">
    <location>
        <begin position="222"/>
        <end position="677"/>
    </location>
</feature>
<dbReference type="InterPro" id="IPR024077">
    <property type="entry name" value="Neurolysin/TOP_dom2"/>
</dbReference>
<dbReference type="PANTHER" id="PTHR43660">
    <property type="entry name" value="DIPEPTIDYL CARBOXYPEPTIDASE"/>
    <property type="match status" value="1"/>
</dbReference>
<comment type="catalytic activity">
    <reaction evidence="8">
        <text>Hydrolysis of oligopeptides, with broad specificity. Gly or Ala commonly occur as P1 or P1' residues, but more distant residues are also important, as is shown by the fact that Z-Gly-Pro-Gly-|-Gly-Pro-Ala is cleaved, but not Z-(Gly)(5).</text>
        <dbReference type="EC" id="3.4.24.70"/>
    </reaction>
</comment>
<dbReference type="GO" id="GO:0005829">
    <property type="term" value="C:cytosol"/>
    <property type="evidence" value="ECO:0007669"/>
    <property type="project" value="UniProtKB-ARBA"/>
</dbReference>
<evidence type="ECO:0000259" key="10">
    <source>
        <dbReference type="Pfam" id="PF01432"/>
    </source>
</evidence>
<evidence type="ECO:0000256" key="1">
    <source>
        <dbReference type="ARBA" id="ARBA00001947"/>
    </source>
</evidence>
<evidence type="ECO:0000256" key="9">
    <source>
        <dbReference type="ARBA" id="ARBA00026100"/>
    </source>
</evidence>
<evidence type="ECO:0000256" key="7">
    <source>
        <dbReference type="ARBA" id="ARBA00023049"/>
    </source>
</evidence>
<evidence type="ECO:0000259" key="11">
    <source>
        <dbReference type="Pfam" id="PF19310"/>
    </source>
</evidence>
<dbReference type="Pfam" id="PF19310">
    <property type="entry name" value="TOP_N"/>
    <property type="match status" value="1"/>
</dbReference>
<dbReference type="GO" id="GO:0046872">
    <property type="term" value="F:metal ion binding"/>
    <property type="evidence" value="ECO:0007669"/>
    <property type="project" value="UniProtKB-KW"/>
</dbReference>
<protein>
    <recommendedName>
        <fullName evidence="9">oligopeptidase A</fullName>
        <ecNumber evidence="9">3.4.24.70</ecNumber>
    </recommendedName>
</protein>
<dbReference type="FunFam" id="3.40.390.10:FF:000009">
    <property type="entry name" value="Oligopeptidase A"/>
    <property type="match status" value="1"/>
</dbReference>
<comment type="similarity">
    <text evidence="2">Belongs to the peptidase M3 family.</text>
</comment>
<accession>A0A3B0ZH14</accession>
<proteinExistence type="inferred from homology"/>
<dbReference type="PANTHER" id="PTHR43660:SF1">
    <property type="entry name" value="DIPEPTIDYL CARBOXYPEPTIDASE"/>
    <property type="match status" value="1"/>
</dbReference>
<dbReference type="Gene3D" id="1.20.1050.40">
    <property type="entry name" value="Endopeptidase. Chain P, domain 1"/>
    <property type="match status" value="1"/>
</dbReference>
<evidence type="ECO:0000256" key="4">
    <source>
        <dbReference type="ARBA" id="ARBA00022723"/>
    </source>
</evidence>
<dbReference type="InterPro" id="IPR045090">
    <property type="entry name" value="Pept_M3A_M3B"/>
</dbReference>
<gene>
    <name evidence="12" type="ORF">MNBD_GAMMA17-146</name>
</gene>
<organism evidence="12">
    <name type="scientific">hydrothermal vent metagenome</name>
    <dbReference type="NCBI Taxonomy" id="652676"/>
    <lineage>
        <taxon>unclassified sequences</taxon>
        <taxon>metagenomes</taxon>
        <taxon>ecological metagenomes</taxon>
    </lineage>
</organism>
<dbReference type="InterPro" id="IPR034005">
    <property type="entry name" value="M3A_DCP"/>
</dbReference>
<dbReference type="InterPro" id="IPR024080">
    <property type="entry name" value="Neurolysin/TOP_N"/>
</dbReference>
<dbReference type="EC" id="3.4.24.70" evidence="9"/>
<dbReference type="NCBIfam" id="NF008159">
    <property type="entry name" value="PRK10911.1"/>
    <property type="match status" value="1"/>
</dbReference>
<name>A0A3B0ZH14_9ZZZZ</name>
<dbReference type="InterPro" id="IPR024079">
    <property type="entry name" value="MetalloPept_cat_dom_sf"/>
</dbReference>
<comment type="cofactor">
    <cofactor evidence="1">
        <name>Zn(2+)</name>
        <dbReference type="ChEBI" id="CHEBI:29105"/>
    </cofactor>
</comment>
<keyword evidence="3" id="KW-0645">Protease</keyword>
<dbReference type="InterPro" id="IPR001567">
    <property type="entry name" value="Pept_M3A_M3B_dom"/>
</dbReference>
<dbReference type="AlphaFoldDB" id="A0A3B0ZH14"/>
<keyword evidence="5 12" id="KW-0378">Hydrolase</keyword>
<reference evidence="12" key="1">
    <citation type="submission" date="2018-06" db="EMBL/GenBank/DDBJ databases">
        <authorList>
            <person name="Zhirakovskaya E."/>
        </authorList>
    </citation>
    <scope>NUCLEOTIDE SEQUENCE</scope>
</reference>
<keyword evidence="6" id="KW-0862">Zinc</keyword>
<keyword evidence="4" id="KW-0479">Metal-binding</keyword>
<evidence type="ECO:0000256" key="3">
    <source>
        <dbReference type="ARBA" id="ARBA00022670"/>
    </source>
</evidence>
<dbReference type="GO" id="GO:0006508">
    <property type="term" value="P:proteolysis"/>
    <property type="evidence" value="ECO:0007669"/>
    <property type="project" value="UniProtKB-KW"/>
</dbReference>
<evidence type="ECO:0000256" key="2">
    <source>
        <dbReference type="ARBA" id="ARBA00006040"/>
    </source>
</evidence>
<feature type="domain" description="Oligopeptidase A N-terminal" evidence="11">
    <location>
        <begin position="27"/>
        <end position="148"/>
    </location>
</feature>